<reference evidence="1" key="1">
    <citation type="journal article" date="2014" name="Front. Microbiol.">
        <title>High frequency of phylogenetically diverse reductive dehalogenase-homologous genes in deep subseafloor sedimentary metagenomes.</title>
        <authorList>
            <person name="Kawai M."/>
            <person name="Futagami T."/>
            <person name="Toyoda A."/>
            <person name="Takaki Y."/>
            <person name="Nishi S."/>
            <person name="Hori S."/>
            <person name="Arai W."/>
            <person name="Tsubouchi T."/>
            <person name="Morono Y."/>
            <person name="Uchiyama I."/>
            <person name="Ito T."/>
            <person name="Fujiyama A."/>
            <person name="Inagaki F."/>
            <person name="Takami H."/>
        </authorList>
    </citation>
    <scope>NUCLEOTIDE SEQUENCE</scope>
    <source>
        <strain evidence="1">Expedition CK06-06</strain>
    </source>
</reference>
<gene>
    <name evidence="1" type="ORF">S12H4_19698</name>
</gene>
<dbReference type="AlphaFoldDB" id="X1T221"/>
<proteinExistence type="predicted"/>
<sequence length="228" mass="26445">MQIAIMNDCDYLDVRDFEAIKAPWDEAGIPIDWSFFLARRGTYKNWRPFTAETEIVKEYIRKGFLKTIHSSIGITLLYRSLLSDIVEEINEPILTGHGRPNKDTPELWLDFTENDVLSSKFFAISYSGGIRYVTKDTRIVSGLFFKRVPPSTKIKITPHFTRLEAQISRMEDHDAILSTHLAHKYARGKHNLYVEHVRKAIKFIDSAGIEVVDVRTFIKNKRKEEPQN</sequence>
<comment type="caution">
    <text evidence="1">The sequence shown here is derived from an EMBL/GenBank/DDBJ whole genome shotgun (WGS) entry which is preliminary data.</text>
</comment>
<protein>
    <submittedName>
        <fullName evidence="1">Uncharacterized protein</fullName>
    </submittedName>
</protein>
<name>X1T221_9ZZZZ</name>
<dbReference type="EMBL" id="BARW01009882">
    <property type="protein sequence ID" value="GAI85436.1"/>
    <property type="molecule type" value="Genomic_DNA"/>
</dbReference>
<organism evidence="1">
    <name type="scientific">marine sediment metagenome</name>
    <dbReference type="NCBI Taxonomy" id="412755"/>
    <lineage>
        <taxon>unclassified sequences</taxon>
        <taxon>metagenomes</taxon>
        <taxon>ecological metagenomes</taxon>
    </lineage>
</organism>
<accession>X1T221</accession>
<evidence type="ECO:0000313" key="1">
    <source>
        <dbReference type="EMBL" id="GAI85436.1"/>
    </source>
</evidence>